<evidence type="ECO:0000313" key="1">
    <source>
        <dbReference type="EMBL" id="RJF67313.1"/>
    </source>
</evidence>
<protein>
    <submittedName>
        <fullName evidence="1">Uncharacterized protein</fullName>
    </submittedName>
</protein>
<dbReference type="RefSeq" id="WP_119859002.1">
    <property type="nucleotide sequence ID" value="NZ_QYYD01000034.1"/>
</dbReference>
<accession>A0A418UY69</accession>
<reference evidence="1 2" key="1">
    <citation type="submission" date="2018-09" db="EMBL/GenBank/DDBJ databases">
        <title>Draft genome sequence of Rhodopseudomonas palustris 2.1.18.</title>
        <authorList>
            <person name="Robertson S.L."/>
            <person name="Meyer T.E."/>
            <person name="Kyndt J.A."/>
        </authorList>
    </citation>
    <scope>NUCLEOTIDE SEQUENCE [LARGE SCALE GENOMIC DNA]</scope>
    <source>
        <strain evidence="1 2">2.1.18</strain>
    </source>
</reference>
<comment type="caution">
    <text evidence="1">The sequence shown here is derived from an EMBL/GenBank/DDBJ whole genome shotgun (WGS) entry which is preliminary data.</text>
</comment>
<evidence type="ECO:0000313" key="2">
    <source>
        <dbReference type="Proteomes" id="UP000285523"/>
    </source>
</evidence>
<sequence>MKLLVLGNSHAATLRAAVDKSDFEVSFAAGSSQILNDLEFEDDRVSLGGPSAENPAQRHLWALTTGSDGPFDMSPFDVVLVACVVPPVNPWQMNNINAAGYSVERFIDSPPMSYALFKASCDYKRTIASTIKLAEGIQSGNPERPVFFLPRPMVREDAAEIVPELRTPDAWSRLAPAAKREICENEAELYRRYHRENGISVLNVPAEVVVDGYRCPSKYSEGALGSRNFESGHAPQWDQVPRHNLRHKNQEYGEVLWRYLNRAITERVAALRANVIETRTPENVG</sequence>
<dbReference type="AlphaFoldDB" id="A0A418UY69"/>
<gene>
    <name evidence="1" type="ORF">D4Q52_23480</name>
</gene>
<dbReference type="Proteomes" id="UP000285523">
    <property type="component" value="Unassembled WGS sequence"/>
</dbReference>
<dbReference type="EMBL" id="QYYD01000034">
    <property type="protein sequence ID" value="RJF67313.1"/>
    <property type="molecule type" value="Genomic_DNA"/>
</dbReference>
<proteinExistence type="predicted"/>
<name>A0A418UY69_RHOPL</name>
<organism evidence="1 2">
    <name type="scientific">Rhodopseudomonas palustris</name>
    <dbReference type="NCBI Taxonomy" id="1076"/>
    <lineage>
        <taxon>Bacteria</taxon>
        <taxon>Pseudomonadati</taxon>
        <taxon>Pseudomonadota</taxon>
        <taxon>Alphaproteobacteria</taxon>
        <taxon>Hyphomicrobiales</taxon>
        <taxon>Nitrobacteraceae</taxon>
        <taxon>Rhodopseudomonas</taxon>
    </lineage>
</organism>